<organism evidence="3 4">
    <name type="scientific">Raphanus sativus</name>
    <name type="common">Radish</name>
    <name type="synonym">Raphanus raphanistrum var. sativus</name>
    <dbReference type="NCBI Taxonomy" id="3726"/>
    <lineage>
        <taxon>Eukaryota</taxon>
        <taxon>Viridiplantae</taxon>
        <taxon>Streptophyta</taxon>
        <taxon>Embryophyta</taxon>
        <taxon>Tracheophyta</taxon>
        <taxon>Spermatophyta</taxon>
        <taxon>Magnoliopsida</taxon>
        <taxon>eudicotyledons</taxon>
        <taxon>Gunneridae</taxon>
        <taxon>Pentapetalae</taxon>
        <taxon>rosids</taxon>
        <taxon>malvids</taxon>
        <taxon>Brassicales</taxon>
        <taxon>Brassicaceae</taxon>
        <taxon>Brassiceae</taxon>
        <taxon>Raphanus</taxon>
    </lineage>
</organism>
<dbReference type="Proteomes" id="UP000504610">
    <property type="component" value="Chromosome 2"/>
</dbReference>
<keyword evidence="2" id="KW-0472">Membrane</keyword>
<evidence type="ECO:0000313" key="3">
    <source>
        <dbReference type="Proteomes" id="UP000504610"/>
    </source>
</evidence>
<dbReference type="KEGG" id="rsz:130504724"/>
<keyword evidence="2" id="KW-0812">Transmembrane</keyword>
<evidence type="ECO:0000313" key="6">
    <source>
        <dbReference type="RefSeq" id="XP_056855331.1"/>
    </source>
</evidence>
<keyword evidence="2" id="KW-1133">Transmembrane helix</keyword>
<name>A0A6J0K8E9_RAPSA</name>
<sequence>MESLFAVSVSASPPPSEPPDPDLDVAFPVEPPPPPVPPDPPPVVYLSVSTVFIASLAAVTPVVRFSGDSWRASSNGTAVHFVPYRCVSPPPCLRSDRNSSLTIDLHRKSHLIPPQPLPVPSIPDALDLCFFNTDVRGIPHLTRVIDLVLCRFESLYSHRSYSISAAVKLTYDSGGRIYLGEDSPRVICTLPLLVIHITPYLKGEPLPDSSAASSTLGCLVSSDSESFSVRRRPTQSKHEMGFIKSYLDLANPTWLTCPHLLLLVSQPISKWAVRLGPEDATDIVSMIFRGADWILTSRFKVTKSQVSGAVVILVSTHSSIASSSLSFYLRGFSTFMLYVFVLVFVGVWLNSLFICSSNV</sequence>
<dbReference type="OrthoDB" id="1134690at2759"/>
<evidence type="ECO:0000256" key="1">
    <source>
        <dbReference type="SAM" id="MobiDB-lite"/>
    </source>
</evidence>
<reference evidence="4 5" key="2">
    <citation type="submission" date="2025-04" db="UniProtKB">
        <authorList>
            <consortium name="RefSeq"/>
        </authorList>
    </citation>
    <scope>IDENTIFICATION</scope>
    <source>
        <tissue evidence="4 5">Leaf</tissue>
    </source>
</reference>
<dbReference type="Proteomes" id="UP000504610">
    <property type="component" value="Chromosome 7"/>
</dbReference>
<feature type="transmembrane region" description="Helical" evidence="2">
    <location>
        <begin position="43"/>
        <end position="63"/>
    </location>
</feature>
<dbReference type="RefSeq" id="XP_056858705.1">
    <property type="nucleotide sequence ID" value="XM_057002725.1"/>
</dbReference>
<evidence type="ECO:0000313" key="5">
    <source>
        <dbReference type="RefSeq" id="XP_018464647.2"/>
    </source>
</evidence>
<dbReference type="KEGG" id="rsz:108815833"/>
<reference evidence="3" key="1">
    <citation type="journal article" date="2019" name="Database">
        <title>The radish genome database (RadishGD): an integrated information resource for radish genomics.</title>
        <authorList>
            <person name="Yu H.J."/>
            <person name="Baek S."/>
            <person name="Lee Y.J."/>
            <person name="Cho A."/>
            <person name="Mun J.H."/>
        </authorList>
    </citation>
    <scope>NUCLEOTIDE SEQUENCE [LARGE SCALE GENOMIC DNA]</scope>
    <source>
        <strain evidence="3">cv. WK10039</strain>
    </source>
</reference>
<feature type="transmembrane region" description="Helical" evidence="2">
    <location>
        <begin position="335"/>
        <end position="355"/>
    </location>
</feature>
<dbReference type="KEGG" id="rsz:130507920"/>
<feature type="compositionally biased region" description="Low complexity" evidence="1">
    <location>
        <begin position="1"/>
        <end position="11"/>
    </location>
</feature>
<keyword evidence="3" id="KW-1185">Reference proteome</keyword>
<dbReference type="RefSeq" id="XP_056855331.1">
    <property type="nucleotide sequence ID" value="XM_056999351.1"/>
</dbReference>
<evidence type="ECO:0000256" key="2">
    <source>
        <dbReference type="SAM" id="Phobius"/>
    </source>
</evidence>
<dbReference type="RefSeq" id="XP_018443848.2">
    <property type="nucleotide sequence ID" value="XM_018588346.2"/>
</dbReference>
<dbReference type="AlphaFoldDB" id="A0A6J0K8E9"/>
<dbReference type="RefSeq" id="XP_018464647.2">
    <property type="nucleotide sequence ID" value="XM_018609145.2"/>
</dbReference>
<protein>
    <submittedName>
        <fullName evidence="4">Uncharacterized protein LOC108815833</fullName>
    </submittedName>
    <submittedName>
        <fullName evidence="5">Uncharacterized protein LOC108835929 isoform X1</fullName>
    </submittedName>
    <submittedName>
        <fullName evidence="6">Uncharacterized protein LOC130504724 isoform X1</fullName>
    </submittedName>
    <submittedName>
        <fullName evidence="7">Uncharacterized protein LOC130507920 isoform X1</fullName>
    </submittedName>
</protein>
<feature type="region of interest" description="Disordered" evidence="1">
    <location>
        <begin position="1"/>
        <end position="34"/>
    </location>
</feature>
<dbReference type="GeneID" id="108815833"/>
<dbReference type="Proteomes" id="UP000504610">
    <property type="component" value="Chromosome 9"/>
</dbReference>
<accession>A0A6J0K8E9</accession>
<proteinExistence type="predicted"/>
<gene>
    <name evidence="4" type="primary">LOC108815833</name>
    <name evidence="5" type="synonym">LOC108835929</name>
    <name evidence="6" type="synonym">LOC130504724</name>
    <name evidence="7" type="synonym">LOC130507920</name>
</gene>
<evidence type="ECO:0000313" key="4">
    <source>
        <dbReference type="RefSeq" id="XP_018443848.2"/>
    </source>
</evidence>
<evidence type="ECO:0000313" key="7">
    <source>
        <dbReference type="RefSeq" id="XP_056858705.1"/>
    </source>
</evidence>
<feature type="transmembrane region" description="Helical" evidence="2">
    <location>
        <begin position="306"/>
        <end position="329"/>
    </location>
</feature>